<dbReference type="GO" id="GO:0006633">
    <property type="term" value="P:fatty acid biosynthetic process"/>
    <property type="evidence" value="ECO:0007669"/>
    <property type="project" value="TreeGrafter"/>
</dbReference>
<comment type="caution">
    <text evidence="7">The sequence shown here is derived from an EMBL/GenBank/DDBJ whole genome shotgun (WGS) entry which is preliminary data.</text>
</comment>
<feature type="domain" description="AMP-binding enzyme C-terminal" evidence="6">
    <location>
        <begin position="462"/>
        <end position="539"/>
    </location>
</feature>
<dbReference type="InterPro" id="IPR042099">
    <property type="entry name" value="ANL_N_sf"/>
</dbReference>
<dbReference type="Pfam" id="PF13193">
    <property type="entry name" value="AMP-binding_C"/>
    <property type="match status" value="1"/>
</dbReference>
<dbReference type="GO" id="GO:0015645">
    <property type="term" value="F:fatty acid ligase activity"/>
    <property type="evidence" value="ECO:0007669"/>
    <property type="project" value="TreeGrafter"/>
</dbReference>
<evidence type="ECO:0000256" key="2">
    <source>
        <dbReference type="ARBA" id="ARBA00022598"/>
    </source>
</evidence>
<reference evidence="7" key="1">
    <citation type="journal article" date="2014" name="Int. J. Syst. Evol. Microbiol.">
        <title>Complete genome sequence of Corynebacterium casei LMG S-19264T (=DSM 44701T), isolated from a smear-ripened cheese.</title>
        <authorList>
            <consortium name="US DOE Joint Genome Institute (JGI-PGF)"/>
            <person name="Walter F."/>
            <person name="Albersmeier A."/>
            <person name="Kalinowski J."/>
            <person name="Ruckert C."/>
        </authorList>
    </citation>
    <scope>NUCLEOTIDE SEQUENCE</scope>
    <source>
        <strain evidence="7">CGMCC 4.7110</strain>
    </source>
</reference>
<organism evidence="7 8">
    <name type="scientific">Streptomyces fuscichromogenes</name>
    <dbReference type="NCBI Taxonomy" id="1324013"/>
    <lineage>
        <taxon>Bacteria</taxon>
        <taxon>Bacillati</taxon>
        <taxon>Actinomycetota</taxon>
        <taxon>Actinomycetes</taxon>
        <taxon>Kitasatosporales</taxon>
        <taxon>Streptomycetaceae</taxon>
        <taxon>Streptomyces</taxon>
    </lineage>
</organism>
<dbReference type="GO" id="GO:0016405">
    <property type="term" value="F:CoA-ligase activity"/>
    <property type="evidence" value="ECO:0007669"/>
    <property type="project" value="UniProtKB-ARBA"/>
</dbReference>
<evidence type="ECO:0000259" key="5">
    <source>
        <dbReference type="Pfam" id="PF00501"/>
    </source>
</evidence>
<dbReference type="GO" id="GO:0005524">
    <property type="term" value="F:ATP binding"/>
    <property type="evidence" value="ECO:0007669"/>
    <property type="project" value="UniProtKB-KW"/>
</dbReference>
<evidence type="ECO:0000313" key="7">
    <source>
        <dbReference type="EMBL" id="GGN46924.1"/>
    </source>
</evidence>
<dbReference type="Proteomes" id="UP000653411">
    <property type="component" value="Unassembled WGS sequence"/>
</dbReference>
<sequence length="567" mass="62334">MSTATGAFQRARDHLLSSYGDLPRARAFPRPDLGGTFSWVADWFDVVSDGNDATALRVVDLDRQGAVLADTALSFAELAERSRRVAGWLRSIGVGRGDRVLLMLGNRVELWECVLAAFRLGAAVIPAAVQLTPEDLAERLERGGVRHVIAQADLTHRLDGLRGGWTRVAVGDRVAGWQDYQRAYAAAPLRETVRTRPEEPSLVYFTSGTTARPKMVGHTGLSYPVGHLSTMYWLGLRPGDVHLNISSPGWAKHAWSCLFAPWNAQATVLVVNQPRFAARPLLEMMSRCAATSFCAPPTVWRSLIQEDLTRWPMSLREAVAAGEPLNAEIVHRIRDAWGVTVRDGYGQTETTAQIGTPPGMPIVEGALGWALPGYDVALLDPQTGAPVQGALAEGEICLPLAGRPLGLMSGYLGDPEATARALHGGHYHTGDFATRDADGLFRYLGRGDDVFKASDYRISPFELESVLLRHAAVAEAAVVPSPEPLRLAVPKAYVTLTADYRPEARTAQQILAHAREHLAPYKRIRRIEFAELPKTISGKTQRAELRRREEQRVARSAQEWWEEDFHS</sequence>
<dbReference type="GO" id="GO:0004321">
    <property type="term" value="F:fatty-acyl-CoA synthase activity"/>
    <property type="evidence" value="ECO:0007669"/>
    <property type="project" value="TreeGrafter"/>
</dbReference>
<accession>A0A918CXU1</accession>
<dbReference type="Gene3D" id="3.40.50.12780">
    <property type="entry name" value="N-terminal domain of ligase-like"/>
    <property type="match status" value="1"/>
</dbReference>
<dbReference type="PANTHER" id="PTHR43605">
    <property type="entry name" value="ACYL-COENZYME A SYNTHETASE"/>
    <property type="match status" value="1"/>
</dbReference>
<comment type="similarity">
    <text evidence="1">Belongs to the ATP-dependent AMP-binding enzyme family.</text>
</comment>
<evidence type="ECO:0000256" key="3">
    <source>
        <dbReference type="ARBA" id="ARBA00022741"/>
    </source>
</evidence>
<dbReference type="InterPro" id="IPR000873">
    <property type="entry name" value="AMP-dep_synth/lig_dom"/>
</dbReference>
<dbReference type="SUPFAM" id="SSF56801">
    <property type="entry name" value="Acetyl-CoA synthetase-like"/>
    <property type="match status" value="1"/>
</dbReference>
<evidence type="ECO:0000313" key="8">
    <source>
        <dbReference type="Proteomes" id="UP000653411"/>
    </source>
</evidence>
<evidence type="ECO:0000259" key="6">
    <source>
        <dbReference type="Pfam" id="PF13193"/>
    </source>
</evidence>
<keyword evidence="4" id="KW-0067">ATP-binding</keyword>
<evidence type="ECO:0000256" key="4">
    <source>
        <dbReference type="ARBA" id="ARBA00022840"/>
    </source>
</evidence>
<dbReference type="RefSeq" id="WP_189269683.1">
    <property type="nucleotide sequence ID" value="NZ_BMML01000059.1"/>
</dbReference>
<protein>
    <submittedName>
        <fullName evidence="7">AMP-dependent synthetase</fullName>
    </submittedName>
</protein>
<dbReference type="InterPro" id="IPR025110">
    <property type="entry name" value="AMP-bd_C"/>
</dbReference>
<dbReference type="AlphaFoldDB" id="A0A918CXU1"/>
<gene>
    <name evidence="7" type="ORF">GCM10011578_100160</name>
</gene>
<reference evidence="7" key="2">
    <citation type="submission" date="2020-09" db="EMBL/GenBank/DDBJ databases">
        <authorList>
            <person name="Sun Q."/>
            <person name="Zhou Y."/>
        </authorList>
    </citation>
    <scope>NUCLEOTIDE SEQUENCE</scope>
    <source>
        <strain evidence="7">CGMCC 4.7110</strain>
    </source>
</reference>
<dbReference type="PANTHER" id="PTHR43605:SF10">
    <property type="entry name" value="ACYL-COA SYNTHETASE MEDIUM CHAIN FAMILY MEMBER 3"/>
    <property type="match status" value="1"/>
</dbReference>
<proteinExistence type="inferred from homology"/>
<keyword evidence="8" id="KW-1185">Reference proteome</keyword>
<dbReference type="InterPro" id="IPR051087">
    <property type="entry name" value="Mitochondrial_ACSM"/>
</dbReference>
<dbReference type="Pfam" id="PF00501">
    <property type="entry name" value="AMP-binding"/>
    <property type="match status" value="1"/>
</dbReference>
<keyword evidence="2" id="KW-0436">Ligase</keyword>
<name>A0A918CXU1_9ACTN</name>
<dbReference type="Gene3D" id="3.30.300.30">
    <property type="match status" value="1"/>
</dbReference>
<dbReference type="InterPro" id="IPR045851">
    <property type="entry name" value="AMP-bd_C_sf"/>
</dbReference>
<dbReference type="EMBL" id="BMML01000059">
    <property type="protein sequence ID" value="GGN46924.1"/>
    <property type="molecule type" value="Genomic_DNA"/>
</dbReference>
<evidence type="ECO:0000256" key="1">
    <source>
        <dbReference type="ARBA" id="ARBA00006432"/>
    </source>
</evidence>
<keyword evidence="3" id="KW-0547">Nucleotide-binding</keyword>
<feature type="domain" description="AMP-dependent synthetase/ligase" evidence="5">
    <location>
        <begin position="69"/>
        <end position="412"/>
    </location>
</feature>
<dbReference type="GO" id="GO:0006637">
    <property type="term" value="P:acyl-CoA metabolic process"/>
    <property type="evidence" value="ECO:0007669"/>
    <property type="project" value="TreeGrafter"/>
</dbReference>